<evidence type="ECO:0000256" key="1">
    <source>
        <dbReference type="ARBA" id="ARBA00004141"/>
    </source>
</evidence>
<name>A0A8X6G8J9_TRICU</name>
<comment type="similarity">
    <text evidence="2 12">Belongs to the amiloride-sensitive sodium channel (TC 1.A.6) family.</text>
</comment>
<sequence>MTRQSPEGIIDDAVIGSYYSDFDFFGICYTINSKWKHPNKTLEKIRRSDKIEIEFYVDLDDRHLNVSMDTIVRPKFNYPSLVVTQLGLHNNLVSLSPYQNGVELLGGKKYEITVKQEEKHLLPAPYQTNCTDYMTMWKDRGGFGPLDQIMTMEECRHNLSLEKFGCVPFTVDYPHNNSVCKMCEDCFSKQK</sequence>
<comment type="caution">
    <text evidence="13">The sequence shown here is derived from an EMBL/GenBank/DDBJ whole genome shotgun (WGS) entry which is preliminary data.</text>
</comment>
<evidence type="ECO:0000256" key="4">
    <source>
        <dbReference type="ARBA" id="ARBA00022461"/>
    </source>
</evidence>
<dbReference type="InterPro" id="IPR001873">
    <property type="entry name" value="ENaC"/>
</dbReference>
<dbReference type="GO" id="GO:0016020">
    <property type="term" value="C:membrane"/>
    <property type="evidence" value="ECO:0007669"/>
    <property type="project" value="UniProtKB-SubCell"/>
</dbReference>
<dbReference type="Pfam" id="PF00858">
    <property type="entry name" value="ASC"/>
    <property type="match status" value="1"/>
</dbReference>
<keyword evidence="4 12" id="KW-0894">Sodium channel</keyword>
<evidence type="ECO:0000256" key="2">
    <source>
        <dbReference type="ARBA" id="ARBA00007193"/>
    </source>
</evidence>
<evidence type="ECO:0000256" key="9">
    <source>
        <dbReference type="ARBA" id="ARBA00023136"/>
    </source>
</evidence>
<keyword evidence="5 12" id="KW-0812">Transmembrane</keyword>
<organism evidence="13 14">
    <name type="scientific">Trichonephila clavata</name>
    <name type="common">Joro spider</name>
    <name type="synonym">Nephila clavata</name>
    <dbReference type="NCBI Taxonomy" id="2740835"/>
    <lineage>
        <taxon>Eukaryota</taxon>
        <taxon>Metazoa</taxon>
        <taxon>Ecdysozoa</taxon>
        <taxon>Arthropoda</taxon>
        <taxon>Chelicerata</taxon>
        <taxon>Arachnida</taxon>
        <taxon>Araneae</taxon>
        <taxon>Araneomorphae</taxon>
        <taxon>Entelegynae</taxon>
        <taxon>Araneoidea</taxon>
        <taxon>Nephilidae</taxon>
        <taxon>Trichonephila</taxon>
    </lineage>
</organism>
<keyword evidence="11 12" id="KW-0407">Ion channel</keyword>
<reference evidence="13" key="1">
    <citation type="submission" date="2020-07" db="EMBL/GenBank/DDBJ databases">
        <title>Multicomponent nature underlies the extraordinary mechanical properties of spider dragline silk.</title>
        <authorList>
            <person name="Kono N."/>
            <person name="Nakamura H."/>
            <person name="Mori M."/>
            <person name="Yoshida Y."/>
            <person name="Ohtoshi R."/>
            <person name="Malay A.D."/>
            <person name="Moran D.A.P."/>
            <person name="Tomita M."/>
            <person name="Numata K."/>
            <person name="Arakawa K."/>
        </authorList>
    </citation>
    <scope>NUCLEOTIDE SEQUENCE</scope>
</reference>
<keyword evidence="9" id="KW-0472">Membrane</keyword>
<dbReference type="EMBL" id="BMAO01014736">
    <property type="protein sequence ID" value="GFQ96734.1"/>
    <property type="molecule type" value="Genomic_DNA"/>
</dbReference>
<keyword evidence="3 12" id="KW-0813">Transport</keyword>
<evidence type="ECO:0000256" key="6">
    <source>
        <dbReference type="ARBA" id="ARBA00022989"/>
    </source>
</evidence>
<comment type="subcellular location">
    <subcellularLocation>
        <location evidence="1">Membrane</location>
        <topology evidence="1">Multi-pass membrane protein</topology>
    </subcellularLocation>
</comment>
<evidence type="ECO:0000256" key="11">
    <source>
        <dbReference type="ARBA" id="ARBA00023303"/>
    </source>
</evidence>
<evidence type="ECO:0000256" key="8">
    <source>
        <dbReference type="ARBA" id="ARBA00023065"/>
    </source>
</evidence>
<evidence type="ECO:0000256" key="5">
    <source>
        <dbReference type="ARBA" id="ARBA00022692"/>
    </source>
</evidence>
<dbReference type="Proteomes" id="UP000887116">
    <property type="component" value="Unassembled WGS sequence"/>
</dbReference>
<keyword evidence="8 12" id="KW-0406">Ion transport</keyword>
<evidence type="ECO:0000256" key="3">
    <source>
        <dbReference type="ARBA" id="ARBA00022448"/>
    </source>
</evidence>
<dbReference type="OrthoDB" id="6430703at2759"/>
<evidence type="ECO:0000256" key="10">
    <source>
        <dbReference type="ARBA" id="ARBA00023201"/>
    </source>
</evidence>
<dbReference type="GO" id="GO:0005272">
    <property type="term" value="F:sodium channel activity"/>
    <property type="evidence" value="ECO:0007669"/>
    <property type="project" value="UniProtKB-KW"/>
</dbReference>
<keyword evidence="7" id="KW-0915">Sodium</keyword>
<evidence type="ECO:0000256" key="12">
    <source>
        <dbReference type="RuleBase" id="RU000679"/>
    </source>
</evidence>
<evidence type="ECO:0000256" key="7">
    <source>
        <dbReference type="ARBA" id="ARBA00023053"/>
    </source>
</evidence>
<dbReference type="Gene3D" id="2.60.470.10">
    <property type="entry name" value="Acid-sensing ion channels like domains"/>
    <property type="match status" value="1"/>
</dbReference>
<accession>A0A8X6G8J9</accession>
<keyword evidence="6" id="KW-1133">Transmembrane helix</keyword>
<evidence type="ECO:0000313" key="13">
    <source>
        <dbReference type="EMBL" id="GFQ96734.1"/>
    </source>
</evidence>
<gene>
    <name evidence="13" type="primary">AVEN_124396_1</name>
    <name evidence="13" type="ORF">TNCT_704201</name>
</gene>
<keyword evidence="14" id="KW-1185">Reference proteome</keyword>
<protein>
    <submittedName>
        <fullName evidence="13">Uncharacterized protein</fullName>
    </submittedName>
</protein>
<evidence type="ECO:0000313" key="14">
    <source>
        <dbReference type="Proteomes" id="UP000887116"/>
    </source>
</evidence>
<keyword evidence="10 12" id="KW-0739">Sodium transport</keyword>
<dbReference type="AlphaFoldDB" id="A0A8X6G8J9"/>
<proteinExistence type="inferred from homology"/>